<evidence type="ECO:0000259" key="1">
    <source>
        <dbReference type="Pfam" id="PF00082"/>
    </source>
</evidence>
<protein>
    <recommendedName>
        <fullName evidence="1">Peptidase S8/S53 domain-containing protein</fullName>
    </recommendedName>
</protein>
<keyword evidence="3" id="KW-1185">Reference proteome</keyword>
<sequence>MCREEWRCRQAVGSPKLRPLTSRFAAPAVAGAAALLKQYWPRLGGKEISRILLDTATDLGAPGVDQVYGVGLLDIEKAMKAQAPASSFAAADAVLTRFSSLTLSAPFGGSAAAATLGRQTGEMTVFDRYGRDFAMTGSSGVRARGSGLLAGAMLAPTDAPWRMAQADAARMGFATNVGAHSASRPGVPAVVSFSPTAGQQVTFATNIAVGGGSGLSGSALRGIASMPVGSMSSWSAGGWSASFSSGTSRDGRLRQQTVSFAMPFGVGLKMSELVERGQLLGMRGDAGLGLGGARTTLATLIYRRELVGIDLTARATASSTRAEGGSDLLRFQGRLLGSAFSLEGARGLFGGRATLGLSSPLRVERARAVLLAPVSFDLVSGALTTRRIATDLTPDARELDLELGWSIALSRTASLRLGVAHAFDAGHVAGASDTASFVTIAIR</sequence>
<dbReference type="SUPFAM" id="SSF52743">
    <property type="entry name" value="Subtilisin-like"/>
    <property type="match status" value="1"/>
</dbReference>
<proteinExistence type="predicted"/>
<dbReference type="Pfam" id="PF00082">
    <property type="entry name" value="Peptidase_S8"/>
    <property type="match status" value="1"/>
</dbReference>
<dbReference type="GO" id="GO:0004252">
    <property type="term" value="F:serine-type endopeptidase activity"/>
    <property type="evidence" value="ECO:0007669"/>
    <property type="project" value="InterPro"/>
</dbReference>
<feature type="domain" description="Peptidase S8/S53" evidence="1">
    <location>
        <begin position="24"/>
        <end position="71"/>
    </location>
</feature>
<dbReference type="InterPro" id="IPR036852">
    <property type="entry name" value="Peptidase_S8/S53_dom_sf"/>
</dbReference>
<reference evidence="2 3" key="1">
    <citation type="submission" date="2017-09" db="EMBL/GenBank/DDBJ databases">
        <title>Sphingomonas adhaesiva DSM 7418, whole genome shotgun sequence.</title>
        <authorList>
            <person name="Feng G."/>
            <person name="Zhu H."/>
        </authorList>
    </citation>
    <scope>NUCLEOTIDE SEQUENCE [LARGE SCALE GENOMIC DNA]</scope>
    <source>
        <strain evidence="2 3">DSM 7418</strain>
    </source>
</reference>
<accession>A0A2A4I700</accession>
<evidence type="ECO:0000313" key="3">
    <source>
        <dbReference type="Proteomes" id="UP000218323"/>
    </source>
</evidence>
<dbReference type="InterPro" id="IPR000209">
    <property type="entry name" value="Peptidase_S8/S53_dom"/>
</dbReference>
<dbReference type="Gene3D" id="3.40.50.200">
    <property type="entry name" value="Peptidase S8/S53 domain"/>
    <property type="match status" value="1"/>
</dbReference>
<dbReference type="AlphaFoldDB" id="A0A2A4I700"/>
<organism evidence="2 3">
    <name type="scientific">Sphingomonas adhaesiva</name>
    <dbReference type="NCBI Taxonomy" id="28212"/>
    <lineage>
        <taxon>Bacteria</taxon>
        <taxon>Pseudomonadati</taxon>
        <taxon>Pseudomonadota</taxon>
        <taxon>Alphaproteobacteria</taxon>
        <taxon>Sphingomonadales</taxon>
        <taxon>Sphingomonadaceae</taxon>
        <taxon>Sphingomonas</taxon>
    </lineage>
</organism>
<name>A0A2A4I700_9SPHN</name>
<dbReference type="Proteomes" id="UP000218323">
    <property type="component" value="Unassembled WGS sequence"/>
</dbReference>
<dbReference type="GO" id="GO:0006508">
    <property type="term" value="P:proteolysis"/>
    <property type="evidence" value="ECO:0007669"/>
    <property type="project" value="InterPro"/>
</dbReference>
<gene>
    <name evidence="2" type="ORF">COA07_10750</name>
</gene>
<comment type="caution">
    <text evidence="2">The sequence shown here is derived from an EMBL/GenBank/DDBJ whole genome shotgun (WGS) entry which is preliminary data.</text>
</comment>
<dbReference type="EMBL" id="NWVC01000004">
    <property type="protein sequence ID" value="PCG14259.1"/>
    <property type="molecule type" value="Genomic_DNA"/>
</dbReference>
<evidence type="ECO:0000313" key="2">
    <source>
        <dbReference type="EMBL" id="PCG14259.1"/>
    </source>
</evidence>